<dbReference type="Proteomes" id="UP000046392">
    <property type="component" value="Unplaced"/>
</dbReference>
<reference evidence="3" key="1">
    <citation type="submission" date="2017-02" db="UniProtKB">
        <authorList>
            <consortium name="WormBaseParasite"/>
        </authorList>
    </citation>
    <scope>IDENTIFICATION</scope>
</reference>
<keyword evidence="2" id="KW-1185">Reference proteome</keyword>
<protein>
    <submittedName>
        <fullName evidence="3">Uncharacterized protein</fullName>
    </submittedName>
</protein>
<feature type="chain" id="PRO_5005895154" evidence="1">
    <location>
        <begin position="20"/>
        <end position="126"/>
    </location>
</feature>
<evidence type="ECO:0000256" key="1">
    <source>
        <dbReference type="SAM" id="SignalP"/>
    </source>
</evidence>
<feature type="signal peptide" evidence="1">
    <location>
        <begin position="1"/>
        <end position="19"/>
    </location>
</feature>
<sequence>MKFLVLLCYLFLLVIKLKCYESVKTLIDADDQNKTPCSKGCYGMCFNKEYSRIQRKQCCNHKYCGCCDSSFHISKHSPLDEIHINSDKLVTDGNGQILEGYYVKTLSKDLVENSIEELNIIHSIKS</sequence>
<keyword evidence="1" id="KW-0732">Signal</keyword>
<organism evidence="2 3">
    <name type="scientific">Strongyloides papillosus</name>
    <name type="common">Intestinal threadworm</name>
    <dbReference type="NCBI Taxonomy" id="174720"/>
    <lineage>
        <taxon>Eukaryota</taxon>
        <taxon>Metazoa</taxon>
        <taxon>Ecdysozoa</taxon>
        <taxon>Nematoda</taxon>
        <taxon>Chromadorea</taxon>
        <taxon>Rhabditida</taxon>
        <taxon>Tylenchina</taxon>
        <taxon>Panagrolaimomorpha</taxon>
        <taxon>Strongyloidoidea</taxon>
        <taxon>Strongyloididae</taxon>
        <taxon>Strongyloides</taxon>
    </lineage>
</organism>
<accession>A0A0N5C0Q4</accession>
<evidence type="ECO:0000313" key="2">
    <source>
        <dbReference type="Proteomes" id="UP000046392"/>
    </source>
</evidence>
<dbReference type="AlphaFoldDB" id="A0A0N5C0Q4"/>
<dbReference type="WBParaSite" id="SPAL_0001158200.1">
    <property type="protein sequence ID" value="SPAL_0001158200.1"/>
    <property type="gene ID" value="SPAL_0001158200"/>
</dbReference>
<proteinExistence type="predicted"/>
<evidence type="ECO:0000313" key="3">
    <source>
        <dbReference type="WBParaSite" id="SPAL_0001158200.1"/>
    </source>
</evidence>
<name>A0A0N5C0Q4_STREA</name>